<reference evidence="2 3" key="1">
    <citation type="submission" date="2020-02" db="EMBL/GenBank/DDBJ databases">
        <authorList>
            <person name="Ferguson B K."/>
        </authorList>
    </citation>
    <scope>NUCLEOTIDE SEQUENCE [LARGE SCALE GENOMIC DNA]</scope>
</reference>
<protein>
    <submittedName>
        <fullName evidence="2">Uncharacterized protein</fullName>
    </submittedName>
</protein>
<keyword evidence="3" id="KW-1185">Reference proteome</keyword>
<dbReference type="Proteomes" id="UP000479190">
    <property type="component" value="Unassembled WGS sequence"/>
</dbReference>
<proteinExistence type="predicted"/>
<gene>
    <name evidence="2" type="ORF">TBRA_LOCUS15161</name>
</gene>
<dbReference type="EMBL" id="CADCXV010001332">
    <property type="protein sequence ID" value="CAB0043573.1"/>
    <property type="molecule type" value="Genomic_DNA"/>
</dbReference>
<feature type="region of interest" description="Disordered" evidence="1">
    <location>
        <begin position="61"/>
        <end position="97"/>
    </location>
</feature>
<evidence type="ECO:0000313" key="2">
    <source>
        <dbReference type="EMBL" id="CAB0043573.1"/>
    </source>
</evidence>
<organism evidence="2 3">
    <name type="scientific">Trichogramma brassicae</name>
    <dbReference type="NCBI Taxonomy" id="86971"/>
    <lineage>
        <taxon>Eukaryota</taxon>
        <taxon>Metazoa</taxon>
        <taxon>Ecdysozoa</taxon>
        <taxon>Arthropoda</taxon>
        <taxon>Hexapoda</taxon>
        <taxon>Insecta</taxon>
        <taxon>Pterygota</taxon>
        <taxon>Neoptera</taxon>
        <taxon>Endopterygota</taxon>
        <taxon>Hymenoptera</taxon>
        <taxon>Apocrita</taxon>
        <taxon>Proctotrupomorpha</taxon>
        <taxon>Chalcidoidea</taxon>
        <taxon>Trichogrammatidae</taxon>
        <taxon>Trichogramma</taxon>
    </lineage>
</organism>
<feature type="region of interest" description="Disordered" evidence="1">
    <location>
        <begin position="135"/>
        <end position="167"/>
    </location>
</feature>
<name>A0A6H5IZ10_9HYME</name>
<evidence type="ECO:0000256" key="1">
    <source>
        <dbReference type="SAM" id="MobiDB-lite"/>
    </source>
</evidence>
<accession>A0A6H5IZ10</accession>
<feature type="compositionally biased region" description="Polar residues" evidence="1">
    <location>
        <begin position="135"/>
        <end position="148"/>
    </location>
</feature>
<evidence type="ECO:0000313" key="3">
    <source>
        <dbReference type="Proteomes" id="UP000479190"/>
    </source>
</evidence>
<dbReference type="AlphaFoldDB" id="A0A6H5IZ10"/>
<sequence length="246" mass="27255">MMMMMMLIRETGVEDEVDLDRLRTVGRAHSAQRLADPACCAFARQRRGSSGSIDVFMAMMPRGPVSSDDRAARTASRRGRSPPAPRSPRTTKSTMSEVNANRILHRDPPWSRTSELDGIDQCMIRARHGGGSIPQTLTASYVSPSPTGNKRVRRAKGTRPPSGWHDPVEADRQELLLQPTRILGFGVVRSGRPTVAQLPRNANKRFSPRHTVLELEQLVGIQPRSPKMYDDQANVSSPPLLATAQW</sequence>